<evidence type="ECO:0000313" key="1">
    <source>
        <dbReference type="EMBL" id="KAF2651819.1"/>
    </source>
</evidence>
<gene>
    <name evidence="1" type="ORF">K491DRAFT_76420</name>
</gene>
<dbReference type="PANTHER" id="PTHR38166">
    <property type="entry name" value="C2H2-TYPE DOMAIN-CONTAINING PROTEIN-RELATED"/>
    <property type="match status" value="1"/>
</dbReference>
<evidence type="ECO:0000313" key="2">
    <source>
        <dbReference type="Proteomes" id="UP000799324"/>
    </source>
</evidence>
<dbReference type="Proteomes" id="UP000799324">
    <property type="component" value="Unassembled WGS sequence"/>
</dbReference>
<proteinExistence type="predicted"/>
<dbReference type="AlphaFoldDB" id="A0A6A6SVV8"/>
<name>A0A6A6SVV8_9PLEO</name>
<protein>
    <recommendedName>
        <fullName evidence="3">C2H2-type domain-containing protein</fullName>
    </recommendedName>
</protein>
<dbReference type="OrthoDB" id="4738706at2759"/>
<sequence length="170" mass="19837">MVFYIGSVGNTEESVRRLARPYYKHNPRIYRATHPCLGPGWNSIHRLKLHEVILLSPLSLASLGWSPVDAVPRTLLTCRDMEHLYRRHAQPPQCTRCRQTFESDSELKDHSRLLEGCQLRDEESLEGFDNDQERRLRSRKKGFLDDTRKETYLILFPDTLLLSVRSISQS</sequence>
<dbReference type="PANTHER" id="PTHR38166:SF1">
    <property type="entry name" value="C2H2-TYPE DOMAIN-CONTAINING PROTEIN"/>
    <property type="match status" value="1"/>
</dbReference>
<dbReference type="EMBL" id="MU004416">
    <property type="protein sequence ID" value="KAF2651819.1"/>
    <property type="molecule type" value="Genomic_DNA"/>
</dbReference>
<keyword evidence="2" id="KW-1185">Reference proteome</keyword>
<organism evidence="1 2">
    <name type="scientific">Lophiostoma macrostomum CBS 122681</name>
    <dbReference type="NCBI Taxonomy" id="1314788"/>
    <lineage>
        <taxon>Eukaryota</taxon>
        <taxon>Fungi</taxon>
        <taxon>Dikarya</taxon>
        <taxon>Ascomycota</taxon>
        <taxon>Pezizomycotina</taxon>
        <taxon>Dothideomycetes</taxon>
        <taxon>Pleosporomycetidae</taxon>
        <taxon>Pleosporales</taxon>
        <taxon>Lophiostomataceae</taxon>
        <taxon>Lophiostoma</taxon>
    </lineage>
</organism>
<evidence type="ECO:0008006" key="3">
    <source>
        <dbReference type="Google" id="ProtNLM"/>
    </source>
</evidence>
<accession>A0A6A6SVV8</accession>
<reference evidence="1" key="1">
    <citation type="journal article" date="2020" name="Stud. Mycol.">
        <title>101 Dothideomycetes genomes: a test case for predicting lifestyles and emergence of pathogens.</title>
        <authorList>
            <person name="Haridas S."/>
            <person name="Albert R."/>
            <person name="Binder M."/>
            <person name="Bloem J."/>
            <person name="Labutti K."/>
            <person name="Salamov A."/>
            <person name="Andreopoulos B."/>
            <person name="Baker S."/>
            <person name="Barry K."/>
            <person name="Bills G."/>
            <person name="Bluhm B."/>
            <person name="Cannon C."/>
            <person name="Castanera R."/>
            <person name="Culley D."/>
            <person name="Daum C."/>
            <person name="Ezra D."/>
            <person name="Gonzalez J."/>
            <person name="Henrissat B."/>
            <person name="Kuo A."/>
            <person name="Liang C."/>
            <person name="Lipzen A."/>
            <person name="Lutzoni F."/>
            <person name="Magnuson J."/>
            <person name="Mondo S."/>
            <person name="Nolan M."/>
            <person name="Ohm R."/>
            <person name="Pangilinan J."/>
            <person name="Park H.-J."/>
            <person name="Ramirez L."/>
            <person name="Alfaro M."/>
            <person name="Sun H."/>
            <person name="Tritt A."/>
            <person name="Yoshinaga Y."/>
            <person name="Zwiers L.-H."/>
            <person name="Turgeon B."/>
            <person name="Goodwin S."/>
            <person name="Spatafora J."/>
            <person name="Crous P."/>
            <person name="Grigoriev I."/>
        </authorList>
    </citation>
    <scope>NUCLEOTIDE SEQUENCE</scope>
    <source>
        <strain evidence="1">CBS 122681</strain>
    </source>
</reference>